<sequence length="373" mass="41193">MNYDTFINVLFSRVPRADVTRALVVINSVVFAALAIAAVNPMQIPPDLLIRFGGNFAPLVQQGEGWRFFTALFLHGGLLHVGLNMLALHQAGQVVERLFGRWGFLTIYVIAGLLGNAASLWWKPGPVSVGASGAIFGVYGALLAYLLRQRGSVPAEVFREMRSGTLGFIGYSLFAGFSIPGIDNAAHLGGLVGGLLLGAAFAEPLVSPKPVRWLAPQVLGGLLLAAALGSWLWKESPQVVRNFEIGSAYQQTIRQFALEEQELLREQAALMDAMRQKRITEAAALDKLEHDFIPRWDRAITALSWREAPDDYEWQRDELVHYATTRRDALKALAQAIETHQAVWIERSRTLQVQADNILLQMRLRKSVEAAGR</sequence>
<organism evidence="9 10">
    <name type="scientific">Zoogloea oryzae</name>
    <dbReference type="NCBI Taxonomy" id="310767"/>
    <lineage>
        <taxon>Bacteria</taxon>
        <taxon>Pseudomonadati</taxon>
        <taxon>Pseudomonadota</taxon>
        <taxon>Betaproteobacteria</taxon>
        <taxon>Rhodocyclales</taxon>
        <taxon>Zoogloeaceae</taxon>
        <taxon>Zoogloea</taxon>
    </lineage>
</organism>
<evidence type="ECO:0000256" key="2">
    <source>
        <dbReference type="ARBA" id="ARBA00009045"/>
    </source>
</evidence>
<evidence type="ECO:0000313" key="10">
    <source>
        <dbReference type="Proteomes" id="UP001157167"/>
    </source>
</evidence>
<dbReference type="PANTHER" id="PTHR43731:SF14">
    <property type="entry name" value="PRESENILIN-ASSOCIATED RHOMBOID-LIKE PROTEIN, MITOCHONDRIAL"/>
    <property type="match status" value="1"/>
</dbReference>
<feature type="transmembrane region" description="Helical" evidence="7">
    <location>
        <begin position="99"/>
        <end position="122"/>
    </location>
</feature>
<keyword evidence="3 7" id="KW-0812">Transmembrane</keyword>
<keyword evidence="4" id="KW-0378">Hydrolase</keyword>
<dbReference type="Pfam" id="PF01694">
    <property type="entry name" value="Rhomboid"/>
    <property type="match status" value="1"/>
</dbReference>
<feature type="transmembrane region" description="Helical" evidence="7">
    <location>
        <begin position="168"/>
        <end position="201"/>
    </location>
</feature>
<dbReference type="InterPro" id="IPR050925">
    <property type="entry name" value="Rhomboid_protease_S54"/>
</dbReference>
<feature type="transmembrane region" description="Helical" evidence="7">
    <location>
        <begin position="213"/>
        <end position="233"/>
    </location>
</feature>
<evidence type="ECO:0000259" key="8">
    <source>
        <dbReference type="Pfam" id="PF01694"/>
    </source>
</evidence>
<evidence type="ECO:0000256" key="4">
    <source>
        <dbReference type="ARBA" id="ARBA00022801"/>
    </source>
</evidence>
<proteinExistence type="inferred from homology"/>
<feature type="transmembrane region" description="Helical" evidence="7">
    <location>
        <begin position="128"/>
        <end position="147"/>
    </location>
</feature>
<name>A0ABQ6FD39_9RHOO</name>
<evidence type="ECO:0000256" key="6">
    <source>
        <dbReference type="ARBA" id="ARBA00023136"/>
    </source>
</evidence>
<evidence type="ECO:0000256" key="1">
    <source>
        <dbReference type="ARBA" id="ARBA00004141"/>
    </source>
</evidence>
<reference evidence="10" key="1">
    <citation type="journal article" date="2019" name="Int. J. Syst. Evol. Microbiol.">
        <title>The Global Catalogue of Microorganisms (GCM) 10K type strain sequencing project: providing services to taxonomists for standard genome sequencing and annotation.</title>
        <authorList>
            <consortium name="The Broad Institute Genomics Platform"/>
            <consortium name="The Broad Institute Genome Sequencing Center for Infectious Disease"/>
            <person name="Wu L."/>
            <person name="Ma J."/>
        </authorList>
    </citation>
    <scope>NUCLEOTIDE SEQUENCE [LARGE SCALE GENOMIC DNA]</scope>
    <source>
        <strain evidence="10">NBRC 102407</strain>
    </source>
</reference>
<evidence type="ECO:0000256" key="3">
    <source>
        <dbReference type="ARBA" id="ARBA00022692"/>
    </source>
</evidence>
<feature type="transmembrane region" description="Helical" evidence="7">
    <location>
        <begin position="66"/>
        <end position="87"/>
    </location>
</feature>
<evidence type="ECO:0000313" key="9">
    <source>
        <dbReference type="EMBL" id="GLT22557.1"/>
    </source>
</evidence>
<keyword evidence="5 7" id="KW-1133">Transmembrane helix</keyword>
<dbReference type="InterPro" id="IPR022764">
    <property type="entry name" value="Peptidase_S54_rhomboid_dom"/>
</dbReference>
<comment type="subcellular location">
    <subcellularLocation>
        <location evidence="1">Membrane</location>
        <topology evidence="1">Multi-pass membrane protein</topology>
    </subcellularLocation>
</comment>
<feature type="transmembrane region" description="Helical" evidence="7">
    <location>
        <begin position="21"/>
        <end position="39"/>
    </location>
</feature>
<gene>
    <name evidence="9" type="ORF">GCM10007933_20170</name>
</gene>
<comment type="similarity">
    <text evidence="2">Belongs to the peptidase S54 family.</text>
</comment>
<comment type="caution">
    <text evidence="9">The sequence shown here is derived from an EMBL/GenBank/DDBJ whole genome shotgun (WGS) entry which is preliminary data.</text>
</comment>
<keyword evidence="10" id="KW-1185">Reference proteome</keyword>
<dbReference type="InterPro" id="IPR035952">
    <property type="entry name" value="Rhomboid-like_sf"/>
</dbReference>
<dbReference type="Proteomes" id="UP001157167">
    <property type="component" value="Unassembled WGS sequence"/>
</dbReference>
<dbReference type="PANTHER" id="PTHR43731">
    <property type="entry name" value="RHOMBOID PROTEASE"/>
    <property type="match status" value="1"/>
</dbReference>
<dbReference type="EMBL" id="BSPX01000027">
    <property type="protein sequence ID" value="GLT22557.1"/>
    <property type="molecule type" value="Genomic_DNA"/>
</dbReference>
<dbReference type="RefSeq" id="WP_284187858.1">
    <property type="nucleotide sequence ID" value="NZ_BSPX01000027.1"/>
</dbReference>
<feature type="domain" description="Peptidase S54 rhomboid" evidence="8">
    <location>
        <begin position="63"/>
        <end position="201"/>
    </location>
</feature>
<keyword evidence="6 7" id="KW-0472">Membrane</keyword>
<dbReference type="SUPFAM" id="SSF144091">
    <property type="entry name" value="Rhomboid-like"/>
    <property type="match status" value="1"/>
</dbReference>
<evidence type="ECO:0000256" key="7">
    <source>
        <dbReference type="SAM" id="Phobius"/>
    </source>
</evidence>
<evidence type="ECO:0000256" key="5">
    <source>
        <dbReference type="ARBA" id="ARBA00022989"/>
    </source>
</evidence>
<protein>
    <recommendedName>
        <fullName evidence="8">Peptidase S54 rhomboid domain-containing protein</fullName>
    </recommendedName>
</protein>
<dbReference type="Gene3D" id="1.20.1540.10">
    <property type="entry name" value="Rhomboid-like"/>
    <property type="match status" value="1"/>
</dbReference>
<accession>A0ABQ6FD39</accession>